<reference evidence="1 2" key="1">
    <citation type="submission" date="2019-08" db="EMBL/GenBank/DDBJ databases">
        <authorList>
            <person name="Dong K."/>
        </authorList>
    </citation>
    <scope>NUCLEOTIDE SEQUENCE [LARGE SCALE GENOMIC DNA]</scope>
    <source>
        <strain evidence="1 2">JCM14558</strain>
    </source>
</reference>
<dbReference type="RefSeq" id="WP_147892714.1">
    <property type="nucleotide sequence ID" value="NZ_BAAANR010000001.1"/>
</dbReference>
<dbReference type="OrthoDB" id="5122834at2"/>
<dbReference type="Proteomes" id="UP000321034">
    <property type="component" value="Unassembled WGS sequence"/>
</dbReference>
<name>A0A5C8I237_9MICO</name>
<proteinExistence type="predicted"/>
<comment type="caution">
    <text evidence="1">The sequence shown here is derived from an EMBL/GenBank/DDBJ whole genome shotgun (WGS) entry which is preliminary data.</text>
</comment>
<protein>
    <submittedName>
        <fullName evidence="1">Glutaminase</fullName>
    </submittedName>
</protein>
<organism evidence="1 2">
    <name type="scientific">Microbacterium hatanonis</name>
    <dbReference type="NCBI Taxonomy" id="404366"/>
    <lineage>
        <taxon>Bacteria</taxon>
        <taxon>Bacillati</taxon>
        <taxon>Actinomycetota</taxon>
        <taxon>Actinomycetes</taxon>
        <taxon>Micrococcales</taxon>
        <taxon>Microbacteriaceae</taxon>
        <taxon>Microbacterium</taxon>
    </lineage>
</organism>
<evidence type="ECO:0000313" key="2">
    <source>
        <dbReference type="Proteomes" id="UP000321034"/>
    </source>
</evidence>
<keyword evidence="2" id="KW-1185">Reference proteome</keyword>
<accession>A0A5C8I237</accession>
<evidence type="ECO:0000313" key="1">
    <source>
        <dbReference type="EMBL" id="TXK11963.1"/>
    </source>
</evidence>
<sequence>MIADILETARRRLGGAPKEALGELRAPRPILGIARAPRIVPVGEAWHLGVLLLADEQLAATGRIVRAREEARRGYTAESQRERAALAAAAFRGGFGEGSTVHVDWHLIDVDALDAASSPVALVDGQPMVRWSATGGLMPLERYLDERIGLLQHPPERA</sequence>
<gene>
    <name evidence="1" type="ORF">FVP77_00210</name>
</gene>
<dbReference type="AlphaFoldDB" id="A0A5C8I237"/>
<dbReference type="EMBL" id="VRSV01000001">
    <property type="protein sequence ID" value="TXK11963.1"/>
    <property type="molecule type" value="Genomic_DNA"/>
</dbReference>